<evidence type="ECO:0000256" key="1">
    <source>
        <dbReference type="ARBA" id="ARBA00022801"/>
    </source>
</evidence>
<protein>
    <submittedName>
        <fullName evidence="6">Patatin-like phospholipase family protein</fullName>
    </submittedName>
</protein>
<feature type="short sequence motif" description="DGA/G" evidence="4">
    <location>
        <begin position="215"/>
        <end position="217"/>
    </location>
</feature>
<gene>
    <name evidence="6" type="ORF">ABRP34_01390</name>
</gene>
<dbReference type="EMBL" id="CP159279">
    <property type="protein sequence ID" value="XCH11697.1"/>
    <property type="molecule type" value="Genomic_DNA"/>
</dbReference>
<keyword evidence="3 4" id="KW-0443">Lipid metabolism</keyword>
<name>A0AAU8EQI9_9MICC</name>
<reference evidence="6" key="1">
    <citation type="submission" date="2024-06" db="EMBL/GenBank/DDBJ databases">
        <title>Biodegradation of dimethachlon by Arthrobacter sp. K5: mechanistic insights and ecological implications.</title>
        <authorList>
            <person name="Hu S."/>
            <person name="Lu P."/>
        </authorList>
    </citation>
    <scope>NUCLEOTIDE SEQUENCE</scope>
    <source>
        <strain evidence="6">K5</strain>
    </source>
</reference>
<dbReference type="InterPro" id="IPR002641">
    <property type="entry name" value="PNPLA_dom"/>
</dbReference>
<keyword evidence="1 4" id="KW-0378">Hydrolase</keyword>
<feature type="domain" description="PNPLA" evidence="5">
    <location>
        <begin position="22"/>
        <end position="229"/>
    </location>
</feature>
<accession>A0AAU8EQI9</accession>
<feature type="short sequence motif" description="GXSXG" evidence="4">
    <location>
        <begin position="66"/>
        <end position="70"/>
    </location>
</feature>
<dbReference type="PANTHER" id="PTHR24185">
    <property type="entry name" value="CALCIUM-INDEPENDENT PHOSPHOLIPASE A2-GAMMA"/>
    <property type="match status" value="1"/>
</dbReference>
<organism evidence="6">
    <name type="scientific">Arthrobacter sp. K5</name>
    <dbReference type="NCBI Taxonomy" id="2839623"/>
    <lineage>
        <taxon>Bacteria</taxon>
        <taxon>Bacillati</taxon>
        <taxon>Actinomycetota</taxon>
        <taxon>Actinomycetes</taxon>
        <taxon>Micrococcales</taxon>
        <taxon>Micrococcaceae</taxon>
        <taxon>Arthrobacter</taxon>
    </lineage>
</organism>
<proteinExistence type="predicted"/>
<feature type="short sequence motif" description="GXGXXG" evidence="4">
    <location>
        <begin position="26"/>
        <end position="31"/>
    </location>
</feature>
<dbReference type="RefSeq" id="WP_353711957.1">
    <property type="nucleotide sequence ID" value="NZ_CP159279.1"/>
</dbReference>
<dbReference type="Gene3D" id="3.40.1090.10">
    <property type="entry name" value="Cytosolic phospholipase A2 catalytic domain"/>
    <property type="match status" value="1"/>
</dbReference>
<dbReference type="SUPFAM" id="SSF52151">
    <property type="entry name" value="FabD/lysophospholipase-like"/>
    <property type="match status" value="1"/>
</dbReference>
<keyword evidence="2 4" id="KW-0442">Lipid degradation</keyword>
<dbReference type="GO" id="GO:0016020">
    <property type="term" value="C:membrane"/>
    <property type="evidence" value="ECO:0007669"/>
    <property type="project" value="TreeGrafter"/>
</dbReference>
<evidence type="ECO:0000256" key="2">
    <source>
        <dbReference type="ARBA" id="ARBA00022963"/>
    </source>
</evidence>
<dbReference type="InterPro" id="IPR016035">
    <property type="entry name" value="Acyl_Trfase/lysoPLipase"/>
</dbReference>
<dbReference type="GO" id="GO:0047499">
    <property type="term" value="F:calcium-independent phospholipase A2 activity"/>
    <property type="evidence" value="ECO:0007669"/>
    <property type="project" value="TreeGrafter"/>
</dbReference>
<dbReference type="Pfam" id="PF01734">
    <property type="entry name" value="Patatin"/>
    <property type="match status" value="1"/>
</dbReference>
<dbReference type="PROSITE" id="PS51635">
    <property type="entry name" value="PNPLA"/>
    <property type="match status" value="1"/>
</dbReference>
<evidence type="ECO:0000259" key="5">
    <source>
        <dbReference type="PROSITE" id="PS51635"/>
    </source>
</evidence>
<sequence length="388" mass="41913">MPYQILTRDQHFLSDGKPKRILSLDGGGLRGVLSLGILEKIEGLLRERHGAGNDFRLCHYFDLIAGTSTGAIIAAALAQGWSVGELTDKYFSLGRRVFERGLIRQILLRAKYDEQSLVAELKDVFGADTTLGGPKLLTGLLIIIKRLDSGSPWPVSNNPHGRYFVAAHDGRMGNGDYPLWQVVRASTAAPSYFEPETISITGGRNVSPVTGSFIDGGVSPFNNPALQALMYAVLQGYRVGWETGSDKLLLVSVGTGAADPAVSKAKLTASHALRALKSVLQDCAVQQETMLQWMSASPTARIIDRELGGLEGDLVNSAPLMSYLRYNVDLRPESVRRLDGTLAAMDTTALSAMDAPGNMEILHRLGRLAAAQDVRDTDFDAVFDLPSA</sequence>
<dbReference type="PANTHER" id="PTHR24185:SF1">
    <property type="entry name" value="CALCIUM-INDEPENDENT PHOSPHOLIPASE A2-GAMMA"/>
    <property type="match status" value="1"/>
</dbReference>
<feature type="active site" description="Nucleophile" evidence="4">
    <location>
        <position position="68"/>
    </location>
</feature>
<feature type="active site" description="Proton acceptor" evidence="4">
    <location>
        <position position="215"/>
    </location>
</feature>
<evidence type="ECO:0000256" key="4">
    <source>
        <dbReference type="PROSITE-ProRule" id="PRU01161"/>
    </source>
</evidence>
<dbReference type="GO" id="GO:0019369">
    <property type="term" value="P:arachidonate metabolic process"/>
    <property type="evidence" value="ECO:0007669"/>
    <property type="project" value="TreeGrafter"/>
</dbReference>
<dbReference type="GO" id="GO:0016042">
    <property type="term" value="P:lipid catabolic process"/>
    <property type="evidence" value="ECO:0007669"/>
    <property type="project" value="UniProtKB-UniRule"/>
</dbReference>
<evidence type="ECO:0000313" key="6">
    <source>
        <dbReference type="EMBL" id="XCH11697.1"/>
    </source>
</evidence>
<dbReference type="AlphaFoldDB" id="A0AAU8EQI9"/>
<evidence type="ECO:0000256" key="3">
    <source>
        <dbReference type="ARBA" id="ARBA00023098"/>
    </source>
</evidence>